<dbReference type="InterPro" id="IPR026847">
    <property type="entry name" value="VPS13"/>
</dbReference>
<evidence type="ECO:0000313" key="3">
    <source>
        <dbReference type="EMBL" id="CAG2055918.1"/>
    </source>
</evidence>
<keyword evidence="4" id="KW-1185">Reference proteome</keyword>
<feature type="domain" description="Vacuolar protein sorting-associated protein 13 VPS13 adaptor binding" evidence="2">
    <location>
        <begin position="92"/>
        <end position="599"/>
    </location>
</feature>
<organism evidence="3 4">
    <name type="scientific">Timema podura</name>
    <name type="common">Walking stick</name>
    <dbReference type="NCBI Taxonomy" id="61482"/>
    <lineage>
        <taxon>Eukaryota</taxon>
        <taxon>Metazoa</taxon>
        <taxon>Ecdysozoa</taxon>
        <taxon>Arthropoda</taxon>
        <taxon>Hexapoda</taxon>
        <taxon>Insecta</taxon>
        <taxon>Pterygota</taxon>
        <taxon>Neoptera</taxon>
        <taxon>Polyneoptera</taxon>
        <taxon>Phasmatodea</taxon>
        <taxon>Timematodea</taxon>
        <taxon>Timematoidea</taxon>
        <taxon>Timematidae</taxon>
        <taxon>Timema</taxon>
    </lineage>
</organism>
<comment type="similarity">
    <text evidence="1">Belongs to the VPS13 family.</text>
</comment>
<sequence length="1070" mass="120269">MQEVESGDEYKQVVLGIGAKVGLCLRASKEGAMTEKPTIPKDTSTSSLEHQVDEKFLSIRVNERNFDLELPVVRADKRYFDLHHRGEGNDPWGLVSDVKVQDGGTIVTLRSIIQVHNHFHDEVDVYYMTKRGNEVECIGTVEPGSLINLPLFSVYTPTNELFFSVKGYTVSVVPYIWKDLQNMLTTSKLLQCDPKNKGDKEPFFMKIVGEMEQVYYENTSRHTMSSTCYNIHLRPAVVLKNFLPVDLVCCVQGVPKERGLKAGECMQMPTAEPGKTTIVLRISNYLDKEWSCKHEIQNNAPEFAVWTFDSYDSVQKVSLDLGMHSVFKNGSIVMSLYCPFWMLNKTGLMLSYRKSRRTEKSEAAGSPVKQSDESANILYHPADFKEPVLFSFKAKSFFGKKKASIKIEDGEWSDKFSLDVAGSSGVVDCKSVGMVYQVGVHIQLTYSTLTKQVIFMPYFVLINNGREAVECQETDRISEPWFKVQPGECTPFWPCCTATDKEMRVRVCGTTEMTEPFSYATVHTTLLGLKNKHGGVNVDVQMTEGAVYINFSSYEHGLAPALLVNHTQYSIQLCEKGLPKTITLNPKEQMLFTWEKPTGSRQIIWNAAKKKEFTDDLRKVNMIYLLKWGMNEKGIIERKCIHIYVEAKVDGIGEFSLTGDDITYWVSFLDGMQRVLLFTPEMAVARDAQSAGELEAIDQEITLSIHGLGLSLINNAIRTELLYIGVASSGVIWETRKTNSKRFKPLSVKDCQLIEEAYQRYTSELQMNKQASGQVVIEDSLEVDFVAEEMLRPNKRRLRRTFQTGLWFQMKTSPHQLQLHAKVNRLQIDNQMLDCVFPVILAPVPPPKSVAADTALKPFAELSIVQRVMPYSAVQQFKYFKILIQEFHVKIDIGFINALLEMFEAEETSEVEEIHLSFSLSGGTSGQKVTQEAPRFLTVLMQSLGVTLTDVHDVVFKLAYFERQYTFLTQGQLISEATMHYVGQGLKQMYVLVLGLDVIGNPYGLVIGFTQGVEDLFYEPFQGAIQGPGEFAEGLVLGVRSLFGHTVGGAAGAVSRITGAVAKASAEEED</sequence>
<evidence type="ECO:0000259" key="2">
    <source>
        <dbReference type="Pfam" id="PF25036"/>
    </source>
</evidence>
<dbReference type="PANTHER" id="PTHR16166">
    <property type="entry name" value="VACUOLAR PROTEIN SORTING-ASSOCIATED PROTEIN VPS13"/>
    <property type="match status" value="1"/>
</dbReference>
<dbReference type="PANTHER" id="PTHR16166:SF93">
    <property type="entry name" value="INTERMEMBRANE LIPID TRANSFER PROTEIN VPS13"/>
    <property type="match status" value="1"/>
</dbReference>
<dbReference type="Proteomes" id="UP001153148">
    <property type="component" value="Unassembled WGS sequence"/>
</dbReference>
<reference evidence="3" key="1">
    <citation type="submission" date="2021-03" db="EMBL/GenBank/DDBJ databases">
        <authorList>
            <person name="Tran Van P."/>
        </authorList>
    </citation>
    <scope>NUCLEOTIDE SEQUENCE</scope>
</reference>
<dbReference type="EMBL" id="CAJPIN010003098">
    <property type="protein sequence ID" value="CAG2055918.1"/>
    <property type="molecule type" value="Genomic_DNA"/>
</dbReference>
<comment type="caution">
    <text evidence="3">The sequence shown here is derived from an EMBL/GenBank/DDBJ whole genome shotgun (WGS) entry which is preliminary data.</text>
</comment>
<proteinExistence type="inferred from homology"/>
<dbReference type="InterPro" id="IPR009543">
    <property type="entry name" value="VPS13_VAB"/>
</dbReference>
<gene>
    <name evidence="3" type="ORF">TPAB3V08_LOCUS2916</name>
</gene>
<dbReference type="Pfam" id="PF25036">
    <property type="entry name" value="VPS13_VAB"/>
    <property type="match status" value="1"/>
</dbReference>
<protein>
    <recommendedName>
        <fullName evidence="2">Vacuolar protein sorting-associated protein 13 VPS13 adaptor binding domain-containing protein</fullName>
    </recommendedName>
</protein>
<evidence type="ECO:0000313" key="4">
    <source>
        <dbReference type="Proteomes" id="UP001153148"/>
    </source>
</evidence>
<accession>A0ABN7NJ61</accession>
<name>A0ABN7NJ61_TIMPD</name>
<evidence type="ECO:0000256" key="1">
    <source>
        <dbReference type="ARBA" id="ARBA00006545"/>
    </source>
</evidence>